<dbReference type="NCBIfam" id="NF033749">
    <property type="entry name" value="bact_hemeryth"/>
    <property type="match status" value="1"/>
</dbReference>
<protein>
    <submittedName>
        <fullName evidence="5">Hemerythrin</fullName>
    </submittedName>
</protein>
<evidence type="ECO:0000313" key="5">
    <source>
        <dbReference type="EMBL" id="GFO67054.1"/>
    </source>
</evidence>
<keyword evidence="6" id="KW-1185">Reference proteome</keyword>
<dbReference type="InterPro" id="IPR050669">
    <property type="entry name" value="Hemerythrin"/>
</dbReference>
<organism evidence="5 6">
    <name type="scientific">Geomonas limicola</name>
    <dbReference type="NCBI Taxonomy" id="2740186"/>
    <lineage>
        <taxon>Bacteria</taxon>
        <taxon>Pseudomonadati</taxon>
        <taxon>Thermodesulfobacteriota</taxon>
        <taxon>Desulfuromonadia</taxon>
        <taxon>Geobacterales</taxon>
        <taxon>Geobacteraceae</taxon>
        <taxon>Geomonas</taxon>
    </lineage>
</organism>
<evidence type="ECO:0000256" key="2">
    <source>
        <dbReference type="ARBA" id="ARBA00022723"/>
    </source>
</evidence>
<dbReference type="InterPro" id="IPR012312">
    <property type="entry name" value="Hemerythrin-like"/>
</dbReference>
<comment type="similarity">
    <text evidence="1">Belongs to the hemerythrin family.</text>
</comment>
<dbReference type="Pfam" id="PF01814">
    <property type="entry name" value="Hemerythrin"/>
    <property type="match status" value="1"/>
</dbReference>
<dbReference type="InterPro" id="IPR012827">
    <property type="entry name" value="Hemerythrin_metal-bd"/>
</dbReference>
<evidence type="ECO:0000259" key="4">
    <source>
        <dbReference type="Pfam" id="PF01814"/>
    </source>
</evidence>
<dbReference type="Proteomes" id="UP000587586">
    <property type="component" value="Unassembled WGS sequence"/>
</dbReference>
<feature type="domain" description="Hemerythrin-like" evidence="4">
    <location>
        <begin position="27"/>
        <end position="142"/>
    </location>
</feature>
<gene>
    <name evidence="5" type="ORF">GMLC_06330</name>
</gene>
<name>A0A6V8N528_9BACT</name>
<dbReference type="NCBIfam" id="TIGR02481">
    <property type="entry name" value="hemeryth_dom"/>
    <property type="match status" value="1"/>
</dbReference>
<comment type="caution">
    <text evidence="5">The sequence shown here is derived from an EMBL/GenBank/DDBJ whole genome shotgun (WGS) entry which is preliminary data.</text>
</comment>
<dbReference type="PANTHER" id="PTHR37164:SF1">
    <property type="entry name" value="BACTERIOHEMERYTHRIN"/>
    <property type="match status" value="1"/>
</dbReference>
<keyword evidence="2" id="KW-0479">Metal-binding</keyword>
<evidence type="ECO:0000256" key="3">
    <source>
        <dbReference type="ARBA" id="ARBA00023004"/>
    </source>
</evidence>
<dbReference type="PANTHER" id="PTHR37164">
    <property type="entry name" value="BACTERIOHEMERYTHRIN"/>
    <property type="match status" value="1"/>
</dbReference>
<dbReference type="RefSeq" id="WP_183359570.1">
    <property type="nucleotide sequence ID" value="NZ_BLXZ01000001.1"/>
</dbReference>
<dbReference type="EMBL" id="BLXZ01000001">
    <property type="protein sequence ID" value="GFO67054.1"/>
    <property type="molecule type" value="Genomic_DNA"/>
</dbReference>
<dbReference type="Gene3D" id="1.20.120.50">
    <property type="entry name" value="Hemerythrin-like"/>
    <property type="match status" value="1"/>
</dbReference>
<dbReference type="AlphaFoldDB" id="A0A6V8N528"/>
<sequence>MFTKCSAMVSLQSHNPKWRTSLETGDVAIDRQHRELLEKINQLLLCCTEGTEKEQLAPLLGFLRGYVRSHFEDEETFQRLNNCPGYQAHKRQHDQLLASLETLDRQFLHEGASLAVVSQTLKLTYRWMVEHIYHEDQTMVQQARCNQEKERVVA</sequence>
<reference evidence="6" key="1">
    <citation type="submission" date="2020-06" db="EMBL/GenBank/DDBJ databases">
        <title>Draft genomic sequecing of Geomonas sp. Red745.</title>
        <authorList>
            <person name="Itoh H."/>
            <person name="Xu Z.X."/>
            <person name="Ushijima N."/>
            <person name="Masuda Y."/>
            <person name="Shiratori Y."/>
            <person name="Senoo K."/>
        </authorList>
    </citation>
    <scope>NUCLEOTIDE SEQUENCE [LARGE SCALE GENOMIC DNA]</scope>
    <source>
        <strain evidence="6">Red745</strain>
    </source>
</reference>
<dbReference type="GO" id="GO:0046872">
    <property type="term" value="F:metal ion binding"/>
    <property type="evidence" value="ECO:0007669"/>
    <property type="project" value="UniProtKB-KW"/>
</dbReference>
<proteinExistence type="inferred from homology"/>
<evidence type="ECO:0000256" key="1">
    <source>
        <dbReference type="ARBA" id="ARBA00010587"/>
    </source>
</evidence>
<dbReference type="CDD" id="cd12107">
    <property type="entry name" value="Hemerythrin"/>
    <property type="match status" value="1"/>
</dbReference>
<dbReference type="InterPro" id="IPR035938">
    <property type="entry name" value="Hemerythrin-like_sf"/>
</dbReference>
<evidence type="ECO:0000313" key="6">
    <source>
        <dbReference type="Proteomes" id="UP000587586"/>
    </source>
</evidence>
<keyword evidence="3" id="KW-0408">Iron</keyword>
<dbReference type="SUPFAM" id="SSF47188">
    <property type="entry name" value="Hemerythrin-like"/>
    <property type="match status" value="1"/>
</dbReference>
<accession>A0A6V8N528</accession>